<dbReference type="InterPro" id="IPR005320">
    <property type="entry name" value="Peptidase_S51"/>
</dbReference>
<dbReference type="CDD" id="cd03129">
    <property type="entry name" value="GAT1_Peptidase_E_like"/>
    <property type="match status" value="1"/>
</dbReference>
<keyword evidence="7" id="KW-1185">Reference proteome</keyword>
<dbReference type="Gene3D" id="3.40.50.880">
    <property type="match status" value="1"/>
</dbReference>
<comment type="similarity">
    <text evidence="1">Belongs to the peptidase S51 family.</text>
</comment>
<dbReference type="OrthoDB" id="65372at2"/>
<reference evidence="6" key="2">
    <citation type="submission" date="2018-04" db="EMBL/GenBank/DDBJ databases">
        <authorList>
            <person name="Go L.Y."/>
            <person name="Mitchell J.A."/>
        </authorList>
    </citation>
    <scope>NUCLEOTIDE SEQUENCE</scope>
    <source>
        <strain evidence="6">BSAS1 3</strain>
    </source>
</reference>
<dbReference type="RefSeq" id="WP_069118995.1">
    <property type="nucleotide sequence ID" value="NZ_CBCPKC010000001.1"/>
</dbReference>
<dbReference type="PANTHER" id="PTHR20842:SF0">
    <property type="entry name" value="ALPHA-ASPARTYL DIPEPTIDASE"/>
    <property type="match status" value="1"/>
</dbReference>
<keyword evidence="3" id="KW-0378">Hydrolase</keyword>
<evidence type="ECO:0000313" key="5">
    <source>
        <dbReference type="EMBL" id="ATF26803.1"/>
    </source>
</evidence>
<keyword evidence="2" id="KW-0645">Protease</keyword>
<dbReference type="GO" id="GO:0008236">
    <property type="term" value="F:serine-type peptidase activity"/>
    <property type="evidence" value="ECO:0007669"/>
    <property type="project" value="UniProtKB-KW"/>
</dbReference>
<dbReference type="EMBL" id="OUNC01000006">
    <property type="protein sequence ID" value="SPP27372.1"/>
    <property type="molecule type" value="Genomic_DNA"/>
</dbReference>
<evidence type="ECO:0000313" key="7">
    <source>
        <dbReference type="Proteomes" id="UP000243591"/>
    </source>
</evidence>
<dbReference type="PANTHER" id="PTHR20842">
    <property type="entry name" value="PROTEASE S51 ALPHA-ASPARTYL DIPEPTIDASE"/>
    <property type="match status" value="1"/>
</dbReference>
<reference evidence="8" key="3">
    <citation type="submission" date="2018-04" db="EMBL/GenBank/DDBJ databases">
        <authorList>
            <person name="Illikoud N."/>
        </authorList>
    </citation>
    <scope>NUCLEOTIDE SEQUENCE [LARGE SCALE GENOMIC DNA]</scope>
</reference>
<dbReference type="EMBL" id="CP023483">
    <property type="protein sequence ID" value="ATF26803.1"/>
    <property type="molecule type" value="Genomic_DNA"/>
</dbReference>
<dbReference type="STRING" id="2756.BFR44_05215"/>
<dbReference type="Proteomes" id="UP000243591">
    <property type="component" value="Chromosome"/>
</dbReference>
<dbReference type="KEGG" id="bths:CNY62_10820"/>
<protein>
    <submittedName>
        <fullName evidence="5">Peptidase S51 dipeptidase E</fullName>
    </submittedName>
    <submittedName>
        <fullName evidence="6">Putative peptidase</fullName>
    </submittedName>
</protein>
<dbReference type="Pfam" id="PF03575">
    <property type="entry name" value="Peptidase_S51"/>
    <property type="match status" value="1"/>
</dbReference>
<dbReference type="SUPFAM" id="SSF52317">
    <property type="entry name" value="Class I glutamine amidotransferase-like"/>
    <property type="match status" value="1"/>
</dbReference>
<evidence type="ECO:0000256" key="3">
    <source>
        <dbReference type="ARBA" id="ARBA00022801"/>
    </source>
</evidence>
<dbReference type="GO" id="GO:0006508">
    <property type="term" value="P:proteolysis"/>
    <property type="evidence" value="ECO:0007669"/>
    <property type="project" value="UniProtKB-KW"/>
</dbReference>
<sequence length="243" mass="27401">MTTNLFLFGGGPPFTNKLAERFRKIAKKHTGKVVVLYIEKNLQKDKTYTKKYINTLRKKGYNDFCLLPLGTTKVAEVVAEVENSAGIIIGAGNTLVYAKHIVDTAIGKAIKDAYERGVPVAGFSAGALISPSECVISPRDNKERLFKQRKGLGLLNNTVLVAHYQQWEESKHLRETATAFPTFQNYGINEHTGIYFRDGTFFEMEGDGVFTIIDQQLHAVINKEPVSKLKLWQKIRNFFLKVR</sequence>
<evidence type="ECO:0000313" key="8">
    <source>
        <dbReference type="Proteomes" id="UP000270190"/>
    </source>
</evidence>
<name>A0A1D2L3E9_BROTH</name>
<reference evidence="5 7" key="1">
    <citation type="submission" date="2017-09" db="EMBL/GenBank/DDBJ databases">
        <title>Complete Genome Sequences of Two Strains of the Meat Spoilage Bacterium Brochothrix thermosphacta Isolated from Ground Chicken.</title>
        <authorList>
            <person name="Paoli G.C."/>
            <person name="Wijey C."/>
            <person name="Chen C.-Y."/>
            <person name="Nguyen L."/>
            <person name="Yan X."/>
            <person name="Irwin P.L."/>
        </authorList>
    </citation>
    <scope>NUCLEOTIDE SEQUENCE [LARGE SCALE GENOMIC DNA]</scope>
    <source>
        <strain evidence="5 7">BI</strain>
    </source>
</reference>
<proteinExistence type="inferred from homology"/>
<dbReference type="AlphaFoldDB" id="A0A1D2L3E9"/>
<gene>
    <name evidence="6" type="ORF">BTBSAS_140004</name>
    <name evidence="5" type="ORF">CNY62_10820</name>
</gene>
<evidence type="ECO:0000313" key="6">
    <source>
        <dbReference type="EMBL" id="SPP27372.1"/>
    </source>
</evidence>
<dbReference type="InterPro" id="IPR029062">
    <property type="entry name" value="Class_I_gatase-like"/>
</dbReference>
<accession>A0A1D2L3E9</accession>
<keyword evidence="4" id="KW-0720">Serine protease</keyword>
<organism evidence="5 7">
    <name type="scientific">Brochothrix thermosphacta</name>
    <name type="common">Microbacterium thermosphactum</name>
    <dbReference type="NCBI Taxonomy" id="2756"/>
    <lineage>
        <taxon>Bacteria</taxon>
        <taxon>Bacillati</taxon>
        <taxon>Bacillota</taxon>
        <taxon>Bacilli</taxon>
        <taxon>Bacillales</taxon>
        <taxon>Listeriaceae</taxon>
        <taxon>Brochothrix</taxon>
    </lineage>
</organism>
<dbReference type="Proteomes" id="UP000270190">
    <property type="component" value="Unassembled WGS sequence"/>
</dbReference>
<evidence type="ECO:0000256" key="1">
    <source>
        <dbReference type="ARBA" id="ARBA00006534"/>
    </source>
</evidence>
<evidence type="ECO:0000256" key="4">
    <source>
        <dbReference type="ARBA" id="ARBA00022825"/>
    </source>
</evidence>
<evidence type="ECO:0000256" key="2">
    <source>
        <dbReference type="ARBA" id="ARBA00022670"/>
    </source>
</evidence>